<keyword evidence="13" id="KW-1003">Cell membrane</keyword>
<dbReference type="InterPro" id="IPR002146">
    <property type="entry name" value="ATP_synth_b/b'su_bac/chlpt"/>
</dbReference>
<feature type="coiled-coil region" evidence="15">
    <location>
        <begin position="30"/>
        <end position="89"/>
    </location>
</feature>
<keyword evidence="7 13" id="KW-0406">Ion transport</keyword>
<name>A0ABS3F112_9PROT</name>
<evidence type="ECO:0000256" key="4">
    <source>
        <dbReference type="ARBA" id="ARBA00022692"/>
    </source>
</evidence>
<protein>
    <recommendedName>
        <fullName evidence="13">ATP synthase subunit b</fullName>
    </recommendedName>
    <alternativeName>
        <fullName evidence="13">ATP synthase F(0) sector subunit b</fullName>
    </alternativeName>
    <alternativeName>
        <fullName evidence="13">ATPase subunit I</fullName>
    </alternativeName>
    <alternativeName>
        <fullName evidence="13">F-type ATPase subunit b</fullName>
        <shortName evidence="13">F-ATPase subunit b</shortName>
    </alternativeName>
</protein>
<evidence type="ECO:0000256" key="3">
    <source>
        <dbReference type="ARBA" id="ARBA00022547"/>
    </source>
</evidence>
<evidence type="ECO:0000256" key="2">
    <source>
        <dbReference type="ARBA" id="ARBA00022448"/>
    </source>
</evidence>
<keyword evidence="15" id="KW-0175">Coiled coil</keyword>
<keyword evidence="3 13" id="KW-0138">CF(0)</keyword>
<dbReference type="PANTHER" id="PTHR33445:SF1">
    <property type="entry name" value="ATP SYNTHASE SUBUNIT B"/>
    <property type="match status" value="1"/>
</dbReference>
<dbReference type="RefSeq" id="WP_207041115.1">
    <property type="nucleotide sequence ID" value="NZ_JAFLNC010000001.1"/>
</dbReference>
<dbReference type="Proteomes" id="UP000664761">
    <property type="component" value="Unassembled WGS sequence"/>
</dbReference>
<keyword evidence="8 13" id="KW-0472">Membrane</keyword>
<evidence type="ECO:0000256" key="1">
    <source>
        <dbReference type="ARBA" id="ARBA00005513"/>
    </source>
</evidence>
<keyword evidence="4 13" id="KW-0812">Transmembrane</keyword>
<dbReference type="Pfam" id="PF00430">
    <property type="entry name" value="ATP-synt_B"/>
    <property type="match status" value="1"/>
</dbReference>
<comment type="caution">
    <text evidence="16">The sequence shown here is derived from an EMBL/GenBank/DDBJ whole genome shotgun (WGS) entry which is preliminary data.</text>
</comment>
<dbReference type="PANTHER" id="PTHR33445">
    <property type="entry name" value="ATP SYNTHASE SUBUNIT B', CHLOROPLASTIC"/>
    <property type="match status" value="1"/>
</dbReference>
<feature type="transmembrane region" description="Helical" evidence="13">
    <location>
        <begin position="6"/>
        <end position="23"/>
    </location>
</feature>
<evidence type="ECO:0000313" key="16">
    <source>
        <dbReference type="EMBL" id="MBO0332193.1"/>
    </source>
</evidence>
<keyword evidence="9 13" id="KW-0066">ATP synthesis</keyword>
<dbReference type="HAMAP" id="MF_01398">
    <property type="entry name" value="ATP_synth_b_bprime"/>
    <property type="match status" value="1"/>
</dbReference>
<comment type="subcellular location">
    <subcellularLocation>
        <location evidence="13">Cell membrane</location>
        <topology evidence="13">Single-pass membrane protein</topology>
    </subcellularLocation>
    <subcellularLocation>
        <location evidence="12">Endomembrane system</location>
        <topology evidence="12">Single-pass membrane protein</topology>
    </subcellularLocation>
</comment>
<evidence type="ECO:0000313" key="17">
    <source>
        <dbReference type="Proteomes" id="UP000664761"/>
    </source>
</evidence>
<evidence type="ECO:0000256" key="12">
    <source>
        <dbReference type="ARBA" id="ARBA00037847"/>
    </source>
</evidence>
<dbReference type="InterPro" id="IPR050059">
    <property type="entry name" value="ATP_synthase_B_chain"/>
</dbReference>
<evidence type="ECO:0000256" key="6">
    <source>
        <dbReference type="ARBA" id="ARBA00022989"/>
    </source>
</evidence>
<dbReference type="EMBL" id="JAFLNC010000001">
    <property type="protein sequence ID" value="MBO0332193.1"/>
    <property type="molecule type" value="Genomic_DNA"/>
</dbReference>
<keyword evidence="2 13" id="KW-0813">Transport</keyword>
<comment type="similarity">
    <text evidence="1 13 14">Belongs to the ATPase B chain family.</text>
</comment>
<evidence type="ECO:0000256" key="13">
    <source>
        <dbReference type="HAMAP-Rule" id="MF_01398"/>
    </source>
</evidence>
<gene>
    <name evidence="13" type="primary">atpF</name>
    <name evidence="16" type="ORF">J0X12_01115</name>
</gene>
<reference evidence="16 17" key="1">
    <citation type="submission" date="2021-03" db="EMBL/GenBank/DDBJ databases">
        <title>Sneathiella sp. CAU 1612 isolated from Kang Won-do.</title>
        <authorList>
            <person name="Kim W."/>
        </authorList>
    </citation>
    <scope>NUCLEOTIDE SEQUENCE [LARGE SCALE GENOMIC DNA]</scope>
    <source>
        <strain evidence="16 17">CAU 1612</strain>
    </source>
</reference>
<keyword evidence="6 13" id="KW-1133">Transmembrane helix</keyword>
<evidence type="ECO:0000256" key="5">
    <source>
        <dbReference type="ARBA" id="ARBA00022781"/>
    </source>
</evidence>
<keyword evidence="5 13" id="KW-0375">Hydrogen ion transport</keyword>
<evidence type="ECO:0000256" key="11">
    <source>
        <dbReference type="ARBA" id="ARBA00025614"/>
    </source>
</evidence>
<comment type="function">
    <text evidence="10 13">F(1)F(0) ATP synthase produces ATP from ADP in the presence of a proton or sodium gradient. F-type ATPases consist of two structural domains, F(1) containing the extramembraneous catalytic core and F(0) containing the membrane proton channel, linked together by a central stalk and a peripheral stalk. During catalysis, ATP synthesis in the catalytic domain of F(1) is coupled via a rotary mechanism of the central stalk subunits to proton translocation.</text>
</comment>
<comment type="subunit">
    <text evidence="13">F-type ATPases have 2 components, F(1) - the catalytic core - and F(0) - the membrane proton channel. F(1) has five subunits: alpha(3), beta(3), gamma(1), delta(1), epsilon(1). F(0) has three main subunits: a(1), b(2) and c(10-14). The alpha and beta chains form an alternating ring which encloses part of the gamma chain. F(1) is attached to F(0) by a central stalk formed by the gamma and epsilon chains, while a peripheral stalk is formed by the delta and b chains.</text>
</comment>
<evidence type="ECO:0000256" key="10">
    <source>
        <dbReference type="ARBA" id="ARBA00025198"/>
    </source>
</evidence>
<evidence type="ECO:0000256" key="14">
    <source>
        <dbReference type="RuleBase" id="RU003848"/>
    </source>
</evidence>
<evidence type="ECO:0000256" key="15">
    <source>
        <dbReference type="SAM" id="Coils"/>
    </source>
</evidence>
<dbReference type="CDD" id="cd06503">
    <property type="entry name" value="ATP-synt_Fo_b"/>
    <property type="match status" value="1"/>
</dbReference>
<sequence length="161" mass="18074">MLHDPTFWVAVAFIGFLAVLVYFKVPPLIAKQLDIRADKIRAELEEAKKLREDAQSLFADYQRRQHDALQTAEEIVARAKEDAEILRKESIKELEVTLARRQELAEIKIRQAEEKAVAEVQGIAVDVAIAAAAKLMQDGLQGDRADALIDQSIKGLEKQLN</sequence>
<evidence type="ECO:0000256" key="7">
    <source>
        <dbReference type="ARBA" id="ARBA00023065"/>
    </source>
</evidence>
<keyword evidence="17" id="KW-1185">Reference proteome</keyword>
<organism evidence="16 17">
    <name type="scientific">Sneathiella sedimenti</name>
    <dbReference type="NCBI Taxonomy" id="2816034"/>
    <lineage>
        <taxon>Bacteria</taxon>
        <taxon>Pseudomonadati</taxon>
        <taxon>Pseudomonadota</taxon>
        <taxon>Alphaproteobacteria</taxon>
        <taxon>Sneathiellales</taxon>
        <taxon>Sneathiellaceae</taxon>
        <taxon>Sneathiella</taxon>
    </lineage>
</organism>
<accession>A0ABS3F112</accession>
<comment type="function">
    <text evidence="11">Component of the F(0) channel, it forms part of the peripheral stalk, linking F(1) to F(0). The b'-subunit is a diverged and duplicated form of b found in plants and photosynthetic bacteria.</text>
</comment>
<evidence type="ECO:0000256" key="8">
    <source>
        <dbReference type="ARBA" id="ARBA00023136"/>
    </source>
</evidence>
<proteinExistence type="inferred from homology"/>
<evidence type="ECO:0000256" key="9">
    <source>
        <dbReference type="ARBA" id="ARBA00023310"/>
    </source>
</evidence>